<feature type="domain" description="Polymerase nucleotidyl transferase" evidence="1">
    <location>
        <begin position="18"/>
        <end position="47"/>
    </location>
</feature>
<dbReference type="HOGENOM" id="CLU_1145712_0_0_0"/>
<evidence type="ECO:0000313" key="3">
    <source>
        <dbReference type="Proteomes" id="UP000008635"/>
    </source>
</evidence>
<dbReference type="InterPro" id="IPR002934">
    <property type="entry name" value="Polymerase_NTP_transf_dom"/>
</dbReference>
<dbReference type="OrthoDB" id="68332at2"/>
<evidence type="ECO:0000259" key="1">
    <source>
        <dbReference type="Pfam" id="PF01909"/>
    </source>
</evidence>
<dbReference type="KEGG" id="dmr:Deima_0728"/>
<dbReference type="Gene3D" id="3.30.460.10">
    <property type="entry name" value="Beta Polymerase, domain 2"/>
    <property type="match status" value="1"/>
</dbReference>
<sequence>MNALLRTLTAALANERGTRAVLLVGSHARGDHDPYSDLDLQVLTDNEDAPHTQLSMHGDTLVTISRATPHAREAAFTDPTTAAWNILPLRTAQPLHDPDGVYATLRARAEAFTWASVVGAAHARMRERLTHSAEQALKILGGLTRPDPEKALFAAHGLAWAMAETSILAHGALIPTENRYLRTAHDAEPDPQWRAAFWDAFGFTPLNATGRARAALHLYTRALHLHGHHLTNDERRITAHVTRLAARSPRSGA</sequence>
<accession>E8U5P5</accession>
<protein>
    <submittedName>
        <fullName evidence="2">DNA polymerase beta domain protein region</fullName>
    </submittedName>
</protein>
<reference evidence="2 3" key="1">
    <citation type="journal article" date="2011" name="Stand. Genomic Sci.">
        <title>Complete genome sequence of Deinococcus maricopensis type strain (LB-34).</title>
        <authorList>
            <person name="Pukall R."/>
            <person name="Zeytun A."/>
            <person name="Lucas S."/>
            <person name="Lapidus A."/>
            <person name="Hammon N."/>
            <person name="Deshpande S."/>
            <person name="Nolan M."/>
            <person name="Cheng J.F."/>
            <person name="Pitluck S."/>
            <person name="Liolios K."/>
            <person name="Pagani I."/>
            <person name="Mikhailova N."/>
            <person name="Ivanova N."/>
            <person name="Mavromatis K."/>
            <person name="Pati A."/>
            <person name="Tapia R."/>
            <person name="Han C."/>
            <person name="Goodwin L."/>
            <person name="Chen A."/>
            <person name="Palaniappan K."/>
            <person name="Land M."/>
            <person name="Hauser L."/>
            <person name="Chang Y.J."/>
            <person name="Jeffries C.D."/>
            <person name="Brambilla E.M."/>
            <person name="Rohde M."/>
            <person name="Goker M."/>
            <person name="Detter J.C."/>
            <person name="Woyke T."/>
            <person name="Bristow J."/>
            <person name="Eisen J.A."/>
            <person name="Markowitz V."/>
            <person name="Hugenholtz P."/>
            <person name="Kyrpides N.C."/>
            <person name="Klenk H.P."/>
        </authorList>
    </citation>
    <scope>NUCLEOTIDE SEQUENCE [LARGE SCALE GENOMIC DNA]</scope>
    <source>
        <strain evidence="3">DSM 21211 / LMG 22137 / NRRL B-23946 / LB-34</strain>
    </source>
</reference>
<reference evidence="3" key="2">
    <citation type="submission" date="2011-01" db="EMBL/GenBank/DDBJ databases">
        <title>The complete genome of Deinococcus maricopensis DSM 21211.</title>
        <authorList>
            <consortium name="US DOE Joint Genome Institute (JGI-PGF)"/>
            <person name="Lucas S."/>
            <person name="Copeland A."/>
            <person name="Lapidus A."/>
            <person name="Goodwin L."/>
            <person name="Pitluck S."/>
            <person name="Kyrpides N."/>
            <person name="Mavromatis K."/>
            <person name="Pagani I."/>
            <person name="Ivanova N."/>
            <person name="Ovchinnikova G."/>
            <person name="Zeytun A."/>
            <person name="Detter J.C."/>
            <person name="Han C."/>
            <person name="Land M."/>
            <person name="Hauser L."/>
            <person name="Markowitz V."/>
            <person name="Cheng J.-F."/>
            <person name="Hugenholtz P."/>
            <person name="Woyke T."/>
            <person name="Wu D."/>
            <person name="Pukall R."/>
            <person name="Gehrich-Schroeter G."/>
            <person name="Brambilla E."/>
            <person name="Klenk H.-P."/>
            <person name="Eisen J.A."/>
        </authorList>
    </citation>
    <scope>NUCLEOTIDE SEQUENCE [LARGE SCALE GENOMIC DNA]</scope>
    <source>
        <strain evidence="3">DSM 21211 / LMG 22137 / NRRL B-23946 / LB-34</strain>
    </source>
</reference>
<dbReference type="SUPFAM" id="SSF81301">
    <property type="entry name" value="Nucleotidyltransferase"/>
    <property type="match status" value="1"/>
</dbReference>
<dbReference type="CDD" id="cd05403">
    <property type="entry name" value="NT_KNTase_like"/>
    <property type="match status" value="1"/>
</dbReference>
<evidence type="ECO:0000313" key="2">
    <source>
        <dbReference type="EMBL" id="ADV66384.1"/>
    </source>
</evidence>
<dbReference type="AlphaFoldDB" id="E8U5P5"/>
<dbReference type="STRING" id="709986.Deima_0728"/>
<dbReference type="Pfam" id="PF01909">
    <property type="entry name" value="NTP_transf_2"/>
    <property type="match status" value="1"/>
</dbReference>
<keyword evidence="3" id="KW-1185">Reference proteome</keyword>
<dbReference type="GO" id="GO:0016779">
    <property type="term" value="F:nucleotidyltransferase activity"/>
    <property type="evidence" value="ECO:0007669"/>
    <property type="project" value="InterPro"/>
</dbReference>
<dbReference type="RefSeq" id="WP_013555889.1">
    <property type="nucleotide sequence ID" value="NC_014958.1"/>
</dbReference>
<organism evidence="2 3">
    <name type="scientific">Deinococcus maricopensis (strain DSM 21211 / LMG 22137 / NRRL B-23946 / LB-34)</name>
    <dbReference type="NCBI Taxonomy" id="709986"/>
    <lineage>
        <taxon>Bacteria</taxon>
        <taxon>Thermotogati</taxon>
        <taxon>Deinococcota</taxon>
        <taxon>Deinococci</taxon>
        <taxon>Deinococcales</taxon>
        <taxon>Deinococcaceae</taxon>
        <taxon>Deinococcus</taxon>
    </lineage>
</organism>
<dbReference type="Proteomes" id="UP000008635">
    <property type="component" value="Chromosome"/>
</dbReference>
<dbReference type="EMBL" id="CP002454">
    <property type="protein sequence ID" value="ADV66384.1"/>
    <property type="molecule type" value="Genomic_DNA"/>
</dbReference>
<proteinExistence type="predicted"/>
<gene>
    <name evidence="2" type="ordered locus">Deima_0728</name>
</gene>
<name>E8U5P5_DEIML</name>
<dbReference type="InterPro" id="IPR043519">
    <property type="entry name" value="NT_sf"/>
</dbReference>